<feature type="signal peptide" evidence="1">
    <location>
        <begin position="1"/>
        <end position="19"/>
    </location>
</feature>
<evidence type="ECO:0000313" key="3">
    <source>
        <dbReference type="Proteomes" id="UP000572817"/>
    </source>
</evidence>
<keyword evidence="1" id="KW-0732">Signal</keyword>
<dbReference type="PROSITE" id="PS51257">
    <property type="entry name" value="PROKAR_LIPOPROTEIN"/>
    <property type="match status" value="1"/>
</dbReference>
<gene>
    <name evidence="2" type="ORF">GTA08_BOTSDO12948</name>
</gene>
<proteinExistence type="predicted"/>
<evidence type="ECO:0000256" key="1">
    <source>
        <dbReference type="SAM" id="SignalP"/>
    </source>
</evidence>
<accession>A0A8H4J2Q6</accession>
<name>A0A8H4J2Q6_9PEZI</name>
<dbReference type="Proteomes" id="UP000572817">
    <property type="component" value="Unassembled WGS sequence"/>
</dbReference>
<organism evidence="2 3">
    <name type="scientific">Botryosphaeria dothidea</name>
    <dbReference type="NCBI Taxonomy" id="55169"/>
    <lineage>
        <taxon>Eukaryota</taxon>
        <taxon>Fungi</taxon>
        <taxon>Dikarya</taxon>
        <taxon>Ascomycota</taxon>
        <taxon>Pezizomycotina</taxon>
        <taxon>Dothideomycetes</taxon>
        <taxon>Dothideomycetes incertae sedis</taxon>
        <taxon>Botryosphaeriales</taxon>
        <taxon>Botryosphaeriaceae</taxon>
        <taxon>Botryosphaeria</taxon>
    </lineage>
</organism>
<protein>
    <submittedName>
        <fullName evidence="2">Uncharacterized protein</fullName>
    </submittedName>
</protein>
<feature type="chain" id="PRO_5034152358" evidence="1">
    <location>
        <begin position="20"/>
        <end position="143"/>
    </location>
</feature>
<evidence type="ECO:0000313" key="2">
    <source>
        <dbReference type="EMBL" id="KAF4311624.1"/>
    </source>
</evidence>
<keyword evidence="3" id="KW-1185">Reference proteome</keyword>
<sequence length="143" mass="14772">MKATRASLTISLVIACASAAAIETSQFRVEVSIDVAEAVPESTQPSATKCNDNLCAEACYQHGDANSGSCSNSGQCVCNGPSAGIGEEQSFLTAGKDVSVMNVCDTFADCSSCWFYERCCYKSGGKDSGEKGSCMCGVNGRAT</sequence>
<dbReference type="EMBL" id="WWBZ02000009">
    <property type="protein sequence ID" value="KAF4311624.1"/>
    <property type="molecule type" value="Genomic_DNA"/>
</dbReference>
<dbReference type="AlphaFoldDB" id="A0A8H4J2Q6"/>
<reference evidence="2" key="1">
    <citation type="submission" date="2020-04" db="EMBL/GenBank/DDBJ databases">
        <title>Genome Assembly and Annotation of Botryosphaeria dothidea sdau 11-99, a Latent Pathogen of Apple Fruit Ring Rot in China.</title>
        <authorList>
            <person name="Yu C."/>
            <person name="Diao Y."/>
            <person name="Lu Q."/>
            <person name="Zhao J."/>
            <person name="Cui S."/>
            <person name="Peng C."/>
            <person name="He B."/>
            <person name="Liu H."/>
        </authorList>
    </citation>
    <scope>NUCLEOTIDE SEQUENCE [LARGE SCALE GENOMIC DNA]</scope>
    <source>
        <strain evidence="2">Sdau11-99</strain>
    </source>
</reference>
<comment type="caution">
    <text evidence="2">The sequence shown here is derived from an EMBL/GenBank/DDBJ whole genome shotgun (WGS) entry which is preliminary data.</text>
</comment>